<sequence>SYSQDQLTFANIKSTKQSRAKSAVSYSIEYNKMKDAENEAKMYRMERTWPLRIAMETGSRSPAFSQGKLWHDFRSKVNPHTMQPRMIKAHVSQINEVASEFMEKIRALQDLETLELPSVFEKTPNELLKWALELNTSTKAKYETMNNSTNLHDCSILEKLLHIDKITAQVMALDMLMANMYSNNMYIDMTGNVSGSLLYYTANNSEEKLRKEVMFVLRDKTSPCKKKIYFKLHDLHELFIGYTCRETNYSTSMKILLERWTMRDCAWQCNNDVVLKYEFPES</sequence>
<dbReference type="GO" id="GO:0020037">
    <property type="term" value="F:heme binding"/>
    <property type="evidence" value="ECO:0007669"/>
    <property type="project" value="InterPro"/>
</dbReference>
<organism evidence="2 3">
    <name type="scientific">Acromyrmex heyeri</name>
    <dbReference type="NCBI Taxonomy" id="230685"/>
    <lineage>
        <taxon>Eukaryota</taxon>
        <taxon>Metazoa</taxon>
        <taxon>Ecdysozoa</taxon>
        <taxon>Arthropoda</taxon>
        <taxon>Hexapoda</taxon>
        <taxon>Insecta</taxon>
        <taxon>Pterygota</taxon>
        <taxon>Neoptera</taxon>
        <taxon>Endopterygota</taxon>
        <taxon>Hymenoptera</taxon>
        <taxon>Apocrita</taxon>
        <taxon>Aculeata</taxon>
        <taxon>Formicoidea</taxon>
        <taxon>Formicidae</taxon>
        <taxon>Myrmicinae</taxon>
        <taxon>Acromyrmex</taxon>
    </lineage>
</organism>
<feature type="non-terminal residue" evidence="2">
    <location>
        <position position="282"/>
    </location>
</feature>
<feature type="non-terminal residue" evidence="2">
    <location>
        <position position="1"/>
    </location>
</feature>
<dbReference type="Proteomes" id="UP000670152">
    <property type="component" value="Unassembled WGS sequence"/>
</dbReference>
<keyword evidence="1" id="KW-0503">Monooxygenase</keyword>
<dbReference type="AlphaFoldDB" id="A0A836FAT9"/>
<dbReference type="SUPFAM" id="SSF48264">
    <property type="entry name" value="Cytochrome P450"/>
    <property type="match status" value="1"/>
</dbReference>
<name>A0A836FAT9_9HYME</name>
<accession>A0A836FAT9</accession>
<proteinExistence type="predicted"/>
<dbReference type="OrthoDB" id="3945418at2759"/>
<dbReference type="GO" id="GO:0016705">
    <property type="term" value="F:oxidoreductase activity, acting on paired donors, with incorporation or reduction of molecular oxygen"/>
    <property type="evidence" value="ECO:0007669"/>
    <property type="project" value="InterPro"/>
</dbReference>
<evidence type="ECO:0000256" key="1">
    <source>
        <dbReference type="ARBA" id="ARBA00023033"/>
    </source>
</evidence>
<gene>
    <name evidence="2" type="primary">Cyp12a2</name>
    <name evidence="2" type="ORF">G6Z77_0002192</name>
</gene>
<evidence type="ECO:0000313" key="3">
    <source>
        <dbReference type="Proteomes" id="UP000670152"/>
    </source>
</evidence>
<comment type="caution">
    <text evidence="2">The sequence shown here is derived from an EMBL/GenBank/DDBJ whole genome shotgun (WGS) entry which is preliminary data.</text>
</comment>
<dbReference type="Gene3D" id="1.10.630.10">
    <property type="entry name" value="Cytochrome P450"/>
    <property type="match status" value="1"/>
</dbReference>
<evidence type="ECO:0000313" key="2">
    <source>
        <dbReference type="EMBL" id="KAG5329913.1"/>
    </source>
</evidence>
<dbReference type="EMBL" id="JAANIB010006018">
    <property type="protein sequence ID" value="KAG5329913.1"/>
    <property type="molecule type" value="Genomic_DNA"/>
</dbReference>
<keyword evidence="3" id="KW-1185">Reference proteome</keyword>
<dbReference type="InterPro" id="IPR036396">
    <property type="entry name" value="Cyt_P450_sf"/>
</dbReference>
<dbReference type="GO" id="GO:0005506">
    <property type="term" value="F:iron ion binding"/>
    <property type="evidence" value="ECO:0007669"/>
    <property type="project" value="InterPro"/>
</dbReference>
<protein>
    <submittedName>
        <fullName evidence="2">C12A2 protein</fullName>
    </submittedName>
</protein>
<dbReference type="GO" id="GO:0004497">
    <property type="term" value="F:monooxygenase activity"/>
    <property type="evidence" value="ECO:0007669"/>
    <property type="project" value="UniProtKB-KW"/>
</dbReference>
<keyword evidence="1" id="KW-0560">Oxidoreductase</keyword>
<reference evidence="2 3" key="1">
    <citation type="submission" date="2020-02" db="EMBL/GenBank/DDBJ databases">
        <title>Relaxed selection underlies rapid genomic changes in the transitions from sociality to social parasitism in ants.</title>
        <authorList>
            <person name="Bi X."/>
        </authorList>
    </citation>
    <scope>NUCLEOTIDE SEQUENCE [LARGE SCALE GENOMIC DNA]</scope>
    <source>
        <strain evidence="2">BGI-DK2014b</strain>
        <tissue evidence="2">Whole body</tissue>
    </source>
</reference>